<evidence type="ECO:0000313" key="2">
    <source>
        <dbReference type="EMBL" id="TWT38230.1"/>
    </source>
</evidence>
<reference evidence="2 3" key="1">
    <citation type="submission" date="2019-02" db="EMBL/GenBank/DDBJ databases">
        <title>Deep-cultivation of Planctomycetes and their phenomic and genomic characterization uncovers novel biology.</title>
        <authorList>
            <person name="Wiegand S."/>
            <person name="Jogler M."/>
            <person name="Boedeker C."/>
            <person name="Pinto D."/>
            <person name="Vollmers J."/>
            <person name="Rivas-Marin E."/>
            <person name="Kohn T."/>
            <person name="Peeters S.H."/>
            <person name="Heuer A."/>
            <person name="Rast P."/>
            <person name="Oberbeckmann S."/>
            <person name="Bunk B."/>
            <person name="Jeske O."/>
            <person name="Meyerdierks A."/>
            <person name="Storesund J.E."/>
            <person name="Kallscheuer N."/>
            <person name="Luecker S."/>
            <person name="Lage O.M."/>
            <person name="Pohl T."/>
            <person name="Merkel B.J."/>
            <person name="Hornburger P."/>
            <person name="Mueller R.-W."/>
            <person name="Bruemmer F."/>
            <person name="Labrenz M."/>
            <person name="Spormann A.M."/>
            <person name="Op Den Camp H."/>
            <person name="Overmann J."/>
            <person name="Amann R."/>
            <person name="Jetten M.S.M."/>
            <person name="Mascher T."/>
            <person name="Medema M.H."/>
            <person name="Devos D.P."/>
            <person name="Kaster A.-K."/>
            <person name="Ovreas L."/>
            <person name="Rohde M."/>
            <person name="Galperin M.Y."/>
            <person name="Jogler C."/>
        </authorList>
    </citation>
    <scope>NUCLEOTIDE SEQUENCE [LARGE SCALE GENOMIC DNA]</scope>
    <source>
        <strain evidence="2 3">KOR34</strain>
    </source>
</reference>
<protein>
    <recommendedName>
        <fullName evidence="1">DUF1559 domain-containing protein</fullName>
    </recommendedName>
</protein>
<dbReference type="PANTHER" id="PTHR30093:SF2">
    <property type="entry name" value="TYPE II SECRETION SYSTEM PROTEIN H"/>
    <property type="match status" value="1"/>
</dbReference>
<keyword evidence="3" id="KW-1185">Reference proteome</keyword>
<dbReference type="InterPro" id="IPR045584">
    <property type="entry name" value="Pilin-like"/>
</dbReference>
<dbReference type="AlphaFoldDB" id="A0A5C5VJX1"/>
<dbReference type="Pfam" id="PF07596">
    <property type="entry name" value="SBP_bac_10"/>
    <property type="match status" value="1"/>
</dbReference>
<dbReference type="NCBIfam" id="TIGR02532">
    <property type="entry name" value="IV_pilin_GFxxxE"/>
    <property type="match status" value="1"/>
</dbReference>
<evidence type="ECO:0000313" key="3">
    <source>
        <dbReference type="Proteomes" id="UP000316714"/>
    </source>
</evidence>
<sequence length="347" mass="37766">MRHRTAFTLVELLVVIAIIGVLISLLLPAVQAARESARRVQCVNNLKQLALSTLNYEDSNKILPSAGHYAAPEEAVYYSYSDWRVDLKSGSNHSWLCDLLPYLEEGPLHDKLNLNRHVALSDADTLAAQPPGLLCPSDAGQGRLFETPSGFGGARHGAAFGKANYAAYSNPFHADSYFRSGPIAVYGMRLRKVLDGTSATLMQAEIRTRDDPADQRGAWMLGWAGASLLAMDLHPQYYGNPNTKQATSLSVDYTPNTNSLGLTQYPNGPQPDVLYECPEPGLAQLEGMPCNDQFYGYISAAPRSQHPGGVNAAFLDGHVEFLPNNIDELAMHYMISVADGAVIVVRD</sequence>
<dbReference type="InterPro" id="IPR027558">
    <property type="entry name" value="Pre_pil_HX9DG_C"/>
</dbReference>
<dbReference type="OrthoDB" id="251754at2"/>
<dbReference type="SUPFAM" id="SSF54523">
    <property type="entry name" value="Pili subunits"/>
    <property type="match status" value="1"/>
</dbReference>
<gene>
    <name evidence="2" type="ORF">KOR34_31990</name>
</gene>
<dbReference type="RefSeq" id="WP_146565607.1">
    <property type="nucleotide sequence ID" value="NZ_SIHJ01000001.1"/>
</dbReference>
<dbReference type="Pfam" id="PF07963">
    <property type="entry name" value="N_methyl"/>
    <property type="match status" value="1"/>
</dbReference>
<dbReference type="InterPro" id="IPR012902">
    <property type="entry name" value="N_methyl_site"/>
</dbReference>
<evidence type="ECO:0000259" key="1">
    <source>
        <dbReference type="Pfam" id="PF07596"/>
    </source>
</evidence>
<dbReference type="NCBIfam" id="TIGR04294">
    <property type="entry name" value="pre_pil_HX9DG"/>
    <property type="match status" value="1"/>
</dbReference>
<comment type="caution">
    <text evidence="2">The sequence shown here is derived from an EMBL/GenBank/DDBJ whole genome shotgun (WGS) entry which is preliminary data.</text>
</comment>
<accession>A0A5C5VJX1</accession>
<dbReference type="Proteomes" id="UP000316714">
    <property type="component" value="Unassembled WGS sequence"/>
</dbReference>
<dbReference type="Gene3D" id="3.30.700.10">
    <property type="entry name" value="Glycoprotein, Type 4 Pilin"/>
    <property type="match status" value="1"/>
</dbReference>
<proteinExistence type="predicted"/>
<feature type="domain" description="DUF1559" evidence="1">
    <location>
        <begin position="31"/>
        <end position="328"/>
    </location>
</feature>
<name>A0A5C5VJX1_9BACT</name>
<organism evidence="2 3">
    <name type="scientific">Posidoniimonas corsicana</name>
    <dbReference type="NCBI Taxonomy" id="1938618"/>
    <lineage>
        <taxon>Bacteria</taxon>
        <taxon>Pseudomonadati</taxon>
        <taxon>Planctomycetota</taxon>
        <taxon>Planctomycetia</taxon>
        <taxon>Pirellulales</taxon>
        <taxon>Lacipirellulaceae</taxon>
        <taxon>Posidoniimonas</taxon>
    </lineage>
</organism>
<dbReference type="InterPro" id="IPR011453">
    <property type="entry name" value="DUF1559"/>
</dbReference>
<dbReference type="EMBL" id="SIHJ01000001">
    <property type="protein sequence ID" value="TWT38230.1"/>
    <property type="molecule type" value="Genomic_DNA"/>
</dbReference>
<dbReference type="PANTHER" id="PTHR30093">
    <property type="entry name" value="GENERAL SECRETION PATHWAY PROTEIN G"/>
    <property type="match status" value="1"/>
</dbReference>